<dbReference type="RefSeq" id="WP_218544930.1">
    <property type="nucleotide sequence ID" value="NZ_JAGSPD010000003.1"/>
</dbReference>
<proteinExistence type="predicted"/>
<gene>
    <name evidence="2" type="ORF">KCG49_04100</name>
</gene>
<evidence type="ECO:0000256" key="1">
    <source>
        <dbReference type="SAM" id="Phobius"/>
    </source>
</evidence>
<keyword evidence="1" id="KW-0812">Transmembrane</keyword>
<keyword evidence="3" id="KW-1185">Reference proteome</keyword>
<dbReference type="Proteomes" id="UP001138894">
    <property type="component" value="Unassembled WGS sequence"/>
</dbReference>
<comment type="caution">
    <text evidence="2">The sequence shown here is derived from an EMBL/GenBank/DDBJ whole genome shotgun (WGS) entry which is preliminary data.</text>
</comment>
<name>A0A9X1JME7_9FLAO</name>
<sequence>MTWRNTAENLGISIVAFLAGAFVCYKVMDKTVDTTTKRILEANNEVIMEAIRKETTSITNEFKTEIKKLKNRKGEVTLDVKPVIDNQIKQQEQNGDTLTVVPEEKKEDRPGFFKRLFGKKNKNKKKNDE</sequence>
<accession>A0A9X1JME7</accession>
<protein>
    <submittedName>
        <fullName evidence="2">Uncharacterized protein</fullName>
    </submittedName>
</protein>
<evidence type="ECO:0000313" key="3">
    <source>
        <dbReference type="Proteomes" id="UP001138894"/>
    </source>
</evidence>
<dbReference type="AlphaFoldDB" id="A0A9X1JME7"/>
<keyword evidence="1" id="KW-1133">Transmembrane helix</keyword>
<organism evidence="2 3">
    <name type="scientific">Winogradskyella luteola</name>
    <dbReference type="NCBI Taxonomy" id="2828330"/>
    <lineage>
        <taxon>Bacteria</taxon>
        <taxon>Pseudomonadati</taxon>
        <taxon>Bacteroidota</taxon>
        <taxon>Flavobacteriia</taxon>
        <taxon>Flavobacteriales</taxon>
        <taxon>Flavobacteriaceae</taxon>
        <taxon>Winogradskyella</taxon>
    </lineage>
</organism>
<dbReference type="EMBL" id="JAGSPD010000003">
    <property type="protein sequence ID" value="MBV7268375.1"/>
    <property type="molecule type" value="Genomic_DNA"/>
</dbReference>
<keyword evidence="1" id="KW-0472">Membrane</keyword>
<reference evidence="2" key="1">
    <citation type="submission" date="2021-04" db="EMBL/GenBank/DDBJ databases">
        <authorList>
            <person name="Pira H."/>
            <person name="Risdian C."/>
            <person name="Wink J."/>
        </authorList>
    </citation>
    <scope>NUCLEOTIDE SEQUENCE</scope>
    <source>
        <strain evidence="2">WHY3</strain>
    </source>
</reference>
<evidence type="ECO:0000313" key="2">
    <source>
        <dbReference type="EMBL" id="MBV7268375.1"/>
    </source>
</evidence>
<feature type="transmembrane region" description="Helical" evidence="1">
    <location>
        <begin position="12"/>
        <end position="28"/>
    </location>
</feature>